<name>A0A812AN58_ACAPH</name>
<evidence type="ECO:0000313" key="4">
    <source>
        <dbReference type="Proteomes" id="UP000597762"/>
    </source>
</evidence>
<dbReference type="Proteomes" id="UP000597762">
    <property type="component" value="Unassembled WGS sequence"/>
</dbReference>
<dbReference type="PANTHER" id="PTHR22958">
    <property type="entry name" value="GLYCEROPHOSPHORYL DIESTER PHOSPHODIESTERASE"/>
    <property type="match status" value="1"/>
</dbReference>
<dbReference type="OrthoDB" id="1058301at2759"/>
<evidence type="ECO:0000313" key="3">
    <source>
        <dbReference type="EMBL" id="CAE1143850.1"/>
    </source>
</evidence>
<comment type="caution">
    <text evidence="3">The sequence shown here is derived from an EMBL/GenBank/DDBJ whole genome shotgun (WGS) entry which is preliminary data.</text>
</comment>
<dbReference type="PANTHER" id="PTHR22958:SF1">
    <property type="entry name" value="GLYCEROPHOSPHOCHOLINE PHOSPHODIESTERASE GPCPD1"/>
    <property type="match status" value="1"/>
</dbReference>
<keyword evidence="1 3" id="KW-0378">Hydrolase</keyword>
<dbReference type="EMBL" id="CAHIKZ030000039">
    <property type="protein sequence ID" value="CAE1143850.1"/>
    <property type="molecule type" value="Genomic_DNA"/>
</dbReference>
<dbReference type="GO" id="GO:0046475">
    <property type="term" value="P:glycerophospholipid catabolic process"/>
    <property type="evidence" value="ECO:0007669"/>
    <property type="project" value="TreeGrafter"/>
</dbReference>
<evidence type="ECO:0000259" key="2">
    <source>
        <dbReference type="PROSITE" id="PS51704"/>
    </source>
</evidence>
<dbReference type="InterPro" id="IPR017946">
    <property type="entry name" value="PLC-like_Pdiesterase_TIM-brl"/>
</dbReference>
<feature type="domain" description="GP-PDE" evidence="2">
    <location>
        <begin position="1"/>
        <end position="210"/>
    </location>
</feature>
<dbReference type="InterPro" id="IPR030395">
    <property type="entry name" value="GP_PDE_dom"/>
</dbReference>
<dbReference type="InterPro" id="IPR051578">
    <property type="entry name" value="GDPD"/>
</dbReference>
<evidence type="ECO:0000256" key="1">
    <source>
        <dbReference type="ARBA" id="ARBA00022801"/>
    </source>
</evidence>
<reference evidence="3" key="1">
    <citation type="submission" date="2021-01" db="EMBL/GenBank/DDBJ databases">
        <authorList>
            <person name="Li R."/>
            <person name="Bekaert M."/>
        </authorList>
    </citation>
    <scope>NUCLEOTIDE SEQUENCE</scope>
    <source>
        <strain evidence="3">Farmed</strain>
    </source>
</reference>
<organism evidence="3 4">
    <name type="scientific">Acanthosepion pharaonis</name>
    <name type="common">Pharaoh cuttlefish</name>
    <name type="synonym">Sepia pharaonis</name>
    <dbReference type="NCBI Taxonomy" id="158019"/>
    <lineage>
        <taxon>Eukaryota</taxon>
        <taxon>Metazoa</taxon>
        <taxon>Spiralia</taxon>
        <taxon>Lophotrochozoa</taxon>
        <taxon>Mollusca</taxon>
        <taxon>Cephalopoda</taxon>
        <taxon>Coleoidea</taxon>
        <taxon>Decapodiformes</taxon>
        <taxon>Sepiida</taxon>
        <taxon>Sepiina</taxon>
        <taxon>Sepiidae</taxon>
        <taxon>Acanthosepion</taxon>
    </lineage>
</organism>
<dbReference type="Pfam" id="PF03009">
    <property type="entry name" value="GDPD"/>
    <property type="match status" value="1"/>
</dbReference>
<protein>
    <submittedName>
        <fullName evidence="3">GPCPD1</fullName>
        <ecNumber evidence="3">3.1.4.2</ecNumber>
    </submittedName>
</protein>
<keyword evidence="4" id="KW-1185">Reference proteome</keyword>
<proteinExistence type="predicted"/>
<dbReference type="Gene3D" id="3.20.20.190">
    <property type="entry name" value="Phosphatidylinositol (PI) phosphodiesterase"/>
    <property type="match status" value="1"/>
</dbReference>
<gene>
    <name evidence="3" type="ORF">SPHA_1430</name>
</gene>
<dbReference type="GO" id="GO:0047389">
    <property type="term" value="F:glycerophosphocholine phosphodiesterase activity"/>
    <property type="evidence" value="ECO:0007669"/>
    <property type="project" value="UniProtKB-EC"/>
</dbReference>
<dbReference type="EC" id="3.1.4.2" evidence="3"/>
<dbReference type="PROSITE" id="PS51704">
    <property type="entry name" value="GP_PDE"/>
    <property type="match status" value="1"/>
</dbReference>
<accession>A0A812AN58</accession>
<dbReference type="AlphaFoldDB" id="A0A812AN58"/>
<dbReference type="SUPFAM" id="SSF51695">
    <property type="entry name" value="PLC-like phosphodiesterases"/>
    <property type="match status" value="1"/>
</dbReference>
<sequence>MSVKNLTLDQLHTLKLFYHLPKPSRWVSISEGDNSHEMPFPTLLDCLNEVQDDIGFFIELKYPSELENGEYEDSTMFDANQFSDVILSLILKHCGNRKILLSTFEPDLCIMLQLKQNQFPVMFLTQGKTEKWPPYKDLRTKAVETGISFTKAEGLFAICALTENLLKNEELIKMCHEKDLPLLSWGMDNDNHDNLRILTEKGLLGLIYNR</sequence>